<dbReference type="SMART" id="SM00245">
    <property type="entry name" value="TSPc"/>
    <property type="match status" value="1"/>
</dbReference>
<dbReference type="Gene3D" id="3.30.750.44">
    <property type="match status" value="1"/>
</dbReference>
<dbReference type="InterPro" id="IPR029045">
    <property type="entry name" value="ClpP/crotonase-like_dom_sf"/>
</dbReference>
<dbReference type="EMBL" id="ADKM02000134">
    <property type="protein sequence ID" value="EGC01226.1"/>
    <property type="molecule type" value="Genomic_DNA"/>
</dbReference>
<evidence type="ECO:0000313" key="3">
    <source>
        <dbReference type="EMBL" id="EGC01226.1"/>
    </source>
</evidence>
<sequence length="551" mass="60913">MDSIKNIDLVIIALMPLCSVLLWALANYAEKVMSSRWRICWLVPAFLTAILTYLAGFEKLMLPAYIAAAVFVIGLAKPEKKPRKIASVTAAVLGLTALPLCTLVGGYRTPDLVKNFNNGFNKMKAHYVLSEEKEIDWDALYAKYLPQFEEAEKAHDKVRNEIVWAKFCAEFHDLHVNYITDEETNKAAKKCAGGNDYGLVITKLADGSFAAVQVDDSLKAKGIHNGTPVISWNGISPAEADKQSELYEMQNYADEDNAKFYEGFFAAGTGGETAELVYTDDDGVQQTITLPKLNDDYYSRCKDAYETINQGLNVGHMTVTKLNDTTACLRIKTMSFDSISEKDDHAAMQKEIRENILALKEQGVRDIVIDIRENNGGSGSMVKAIAQLFAPEGEHYYVTDAYWDDTSHCYKSEGGGKWKTDHDIVFDGENILGDEGRIIVLVTAHSVSAADHITKLMSGFDNTTIIGFTESSGSAQGVTPTDLDLGMFSFSSSLMLNKDGSVFIDSGTDYQSGIEVDIKVPYNNQALTALFDDGKDYLMDYSLEYLAELER</sequence>
<keyword evidence="1" id="KW-0812">Transmembrane</keyword>
<dbReference type="SUPFAM" id="SSF52096">
    <property type="entry name" value="ClpP/crotonase"/>
    <property type="match status" value="1"/>
</dbReference>
<evidence type="ECO:0000313" key="4">
    <source>
        <dbReference type="Proteomes" id="UP000004259"/>
    </source>
</evidence>
<dbReference type="Pfam" id="PF03572">
    <property type="entry name" value="Peptidase_S41"/>
    <property type="match status" value="1"/>
</dbReference>
<name>E9SHY1_RUMAL</name>
<feature type="transmembrane region" description="Helical" evidence="1">
    <location>
        <begin position="6"/>
        <end position="25"/>
    </location>
</feature>
<dbReference type="Gene3D" id="3.90.226.10">
    <property type="entry name" value="2-enoyl-CoA Hydratase, Chain A, domain 1"/>
    <property type="match status" value="1"/>
</dbReference>
<keyword evidence="4" id="KW-1185">Reference proteome</keyword>
<reference evidence="3 4" key="1">
    <citation type="submission" date="2011-02" db="EMBL/GenBank/DDBJ databases">
        <authorList>
            <person name="Nelson K.E."/>
            <person name="Sutton G."/>
            <person name="Torralba M."/>
            <person name="Durkin S."/>
            <person name="Harkins D."/>
            <person name="Montgomery R."/>
            <person name="Ziemer C."/>
            <person name="Klaassens E."/>
            <person name="Ocuiv P."/>
            <person name="Morrison M."/>
        </authorList>
    </citation>
    <scope>NUCLEOTIDE SEQUENCE [LARGE SCALE GENOMIC DNA]</scope>
    <source>
        <strain evidence="3 4">8</strain>
    </source>
</reference>
<dbReference type="GO" id="GO:0004175">
    <property type="term" value="F:endopeptidase activity"/>
    <property type="evidence" value="ECO:0007669"/>
    <property type="project" value="TreeGrafter"/>
</dbReference>
<keyword evidence="1" id="KW-1133">Transmembrane helix</keyword>
<dbReference type="RefSeq" id="WP_002853413.1">
    <property type="nucleotide sequence ID" value="NZ_ADKM02000134.1"/>
</dbReference>
<dbReference type="GO" id="GO:0006508">
    <property type="term" value="P:proteolysis"/>
    <property type="evidence" value="ECO:0007669"/>
    <property type="project" value="InterPro"/>
</dbReference>
<proteinExistence type="predicted"/>
<dbReference type="STRING" id="246199.CUS_6959"/>
<protein>
    <submittedName>
        <fullName evidence="3">Peptidase, S41 family</fullName>
    </submittedName>
</protein>
<dbReference type="Proteomes" id="UP000004259">
    <property type="component" value="Unassembled WGS sequence"/>
</dbReference>
<feature type="domain" description="Tail specific protease" evidence="2">
    <location>
        <begin position="283"/>
        <end position="521"/>
    </location>
</feature>
<accession>E9SHY1</accession>
<dbReference type="OrthoDB" id="9812068at2"/>
<feature type="transmembrane region" description="Helical" evidence="1">
    <location>
        <begin position="60"/>
        <end position="76"/>
    </location>
</feature>
<feature type="transmembrane region" description="Helical" evidence="1">
    <location>
        <begin position="88"/>
        <end position="107"/>
    </location>
</feature>
<feature type="transmembrane region" description="Helical" evidence="1">
    <location>
        <begin position="37"/>
        <end position="54"/>
    </location>
</feature>
<dbReference type="AlphaFoldDB" id="E9SHY1"/>
<dbReference type="eggNOG" id="COG0793">
    <property type="taxonomic scope" value="Bacteria"/>
</dbReference>
<evidence type="ECO:0000259" key="2">
    <source>
        <dbReference type="SMART" id="SM00245"/>
    </source>
</evidence>
<dbReference type="PANTHER" id="PTHR32060:SF30">
    <property type="entry name" value="CARBOXY-TERMINAL PROCESSING PROTEASE CTPA"/>
    <property type="match status" value="1"/>
</dbReference>
<evidence type="ECO:0000256" key="1">
    <source>
        <dbReference type="SAM" id="Phobius"/>
    </source>
</evidence>
<gene>
    <name evidence="3" type="ORF">CUS_6959</name>
</gene>
<dbReference type="PANTHER" id="PTHR32060">
    <property type="entry name" value="TAIL-SPECIFIC PROTEASE"/>
    <property type="match status" value="1"/>
</dbReference>
<dbReference type="GO" id="GO:0008236">
    <property type="term" value="F:serine-type peptidase activity"/>
    <property type="evidence" value="ECO:0007669"/>
    <property type="project" value="InterPro"/>
</dbReference>
<keyword evidence="1" id="KW-0472">Membrane</keyword>
<organism evidence="3 4">
    <name type="scientific">Ruminococcus albus 8</name>
    <dbReference type="NCBI Taxonomy" id="246199"/>
    <lineage>
        <taxon>Bacteria</taxon>
        <taxon>Bacillati</taxon>
        <taxon>Bacillota</taxon>
        <taxon>Clostridia</taxon>
        <taxon>Eubacteriales</taxon>
        <taxon>Oscillospiraceae</taxon>
        <taxon>Ruminococcus</taxon>
    </lineage>
</organism>
<dbReference type="InterPro" id="IPR005151">
    <property type="entry name" value="Tail-specific_protease"/>
</dbReference>
<comment type="caution">
    <text evidence="3">The sequence shown here is derived from an EMBL/GenBank/DDBJ whole genome shotgun (WGS) entry which is preliminary data.</text>
</comment>
<dbReference type="GO" id="GO:0030288">
    <property type="term" value="C:outer membrane-bounded periplasmic space"/>
    <property type="evidence" value="ECO:0007669"/>
    <property type="project" value="TreeGrafter"/>
</dbReference>
<dbReference type="GO" id="GO:0007165">
    <property type="term" value="P:signal transduction"/>
    <property type="evidence" value="ECO:0007669"/>
    <property type="project" value="TreeGrafter"/>
</dbReference>